<keyword evidence="6" id="KW-0560">Oxidoreductase</keyword>
<dbReference type="InterPro" id="IPR042157">
    <property type="entry name" value="HOT"/>
</dbReference>
<comment type="catalytic activity">
    <reaction evidence="9">
        <text>4-hydroxybutanoate + 2-oxoglutarate = (R)-2-hydroxyglutarate + succinate semialdehyde</text>
        <dbReference type="Rhea" id="RHEA:24734"/>
        <dbReference type="ChEBI" id="CHEBI:15801"/>
        <dbReference type="ChEBI" id="CHEBI:16724"/>
        <dbReference type="ChEBI" id="CHEBI:16810"/>
        <dbReference type="ChEBI" id="CHEBI:57706"/>
        <dbReference type="EC" id="1.1.99.24"/>
    </reaction>
</comment>
<dbReference type="PANTHER" id="PTHR11496:SF83">
    <property type="entry name" value="HYDROXYACID-OXOACID TRANSHYDROGENASE, MITOCHONDRIAL"/>
    <property type="match status" value="1"/>
</dbReference>
<dbReference type="EC" id="1.1.99.24" evidence="4"/>
<keyword evidence="7" id="KW-0496">Mitochondrion</keyword>
<keyword evidence="5" id="KW-0809">Transit peptide</keyword>
<dbReference type="GO" id="GO:0004022">
    <property type="term" value="F:alcohol dehydrogenase (NAD+) activity"/>
    <property type="evidence" value="ECO:0007669"/>
    <property type="project" value="InterPro"/>
</dbReference>
<dbReference type="GO" id="GO:0005739">
    <property type="term" value="C:mitochondrion"/>
    <property type="evidence" value="ECO:0007669"/>
    <property type="project" value="UniProtKB-SubCell"/>
</dbReference>
<dbReference type="GO" id="GO:0046872">
    <property type="term" value="F:metal ion binding"/>
    <property type="evidence" value="ECO:0007669"/>
    <property type="project" value="InterPro"/>
</dbReference>
<evidence type="ECO:0000256" key="6">
    <source>
        <dbReference type="ARBA" id="ARBA00023002"/>
    </source>
</evidence>
<keyword evidence="14" id="KW-1185">Reference proteome</keyword>
<reference evidence="13 14" key="1">
    <citation type="submission" date="2019-07" db="EMBL/GenBank/DDBJ databases">
        <title>Draft genome assembly of a fouling barnacle, Amphibalanus amphitrite (Darwin, 1854): The first reference genome for Thecostraca.</title>
        <authorList>
            <person name="Kim W."/>
        </authorList>
    </citation>
    <scope>NUCLEOTIDE SEQUENCE [LARGE SCALE GENOMIC DNA]</scope>
    <source>
        <strain evidence="13">SNU_AA5</strain>
        <tissue evidence="13">Soma without cirri and trophi</tissue>
    </source>
</reference>
<protein>
    <recommendedName>
        <fullName evidence="10">Probable hydroxyacid-oxoacid transhydrogenase, mitochondrial</fullName>
        <ecNumber evidence="4">1.1.99.24</ecNumber>
    </recommendedName>
</protein>
<evidence type="ECO:0000256" key="7">
    <source>
        <dbReference type="ARBA" id="ARBA00023128"/>
    </source>
</evidence>
<dbReference type="Gene3D" id="3.40.50.1970">
    <property type="match status" value="1"/>
</dbReference>
<dbReference type="Pfam" id="PF00465">
    <property type="entry name" value="Fe-ADH"/>
    <property type="match status" value="1"/>
</dbReference>
<dbReference type="AlphaFoldDB" id="A0A6A4X155"/>
<dbReference type="SUPFAM" id="SSF56796">
    <property type="entry name" value="Dehydroquinate synthase-like"/>
    <property type="match status" value="1"/>
</dbReference>
<dbReference type="InterPro" id="IPR039697">
    <property type="entry name" value="Alcohol_dehydrogenase_Fe"/>
</dbReference>
<gene>
    <name evidence="13" type="primary">adhfe1</name>
    <name evidence="13" type="ORF">FJT64_020645</name>
</gene>
<evidence type="ECO:0000256" key="1">
    <source>
        <dbReference type="ARBA" id="ARBA00000813"/>
    </source>
</evidence>
<comment type="caution">
    <text evidence="13">The sequence shown here is derived from an EMBL/GenBank/DDBJ whole genome shotgun (WGS) entry which is preliminary data.</text>
</comment>
<proteinExistence type="inferred from homology"/>
<evidence type="ECO:0000256" key="2">
    <source>
        <dbReference type="ARBA" id="ARBA00004173"/>
    </source>
</evidence>
<dbReference type="CDD" id="cd08190">
    <property type="entry name" value="HOT"/>
    <property type="match status" value="1"/>
</dbReference>
<comment type="similarity">
    <text evidence="3">Belongs to the iron-containing alcohol dehydrogenase family. Hydroxyacid-oxoacid transhydrogenase subfamily.</text>
</comment>
<comment type="subcellular location">
    <subcellularLocation>
        <location evidence="2">Mitochondrion</location>
    </subcellularLocation>
</comment>
<name>A0A6A4X155_AMPAM</name>
<dbReference type="GO" id="GO:0047988">
    <property type="term" value="F:hydroxyacid-oxoacid transhydrogenase activity"/>
    <property type="evidence" value="ECO:0007669"/>
    <property type="project" value="UniProtKB-EC"/>
</dbReference>
<evidence type="ECO:0000259" key="12">
    <source>
        <dbReference type="Pfam" id="PF25137"/>
    </source>
</evidence>
<feature type="domain" description="Fe-containing alcohol dehydrogenase-like C-terminal" evidence="12">
    <location>
        <begin position="272"/>
        <end position="461"/>
    </location>
</feature>
<accession>A0A6A4X155</accession>
<dbReference type="FunFam" id="1.20.1090.10:FF:000003">
    <property type="entry name" value="Probable hydroxyacid-oxoacid transhydrogenase, mitochondrial"/>
    <property type="match status" value="1"/>
</dbReference>
<dbReference type="Pfam" id="PF25137">
    <property type="entry name" value="ADH_Fe_C"/>
    <property type="match status" value="1"/>
</dbReference>
<evidence type="ECO:0000256" key="8">
    <source>
        <dbReference type="ARBA" id="ARBA00024921"/>
    </source>
</evidence>
<comment type="function">
    <text evidence="8">Catalyzes the cofactor-independent reversible oxidation of gamma-hydroxybutyrate (GHB) to succinic semialdehyde (SSA) coupled to reduction of 2-ketoglutarate (2-KG) to D-2-hydroxyglutarate (D-2-HG). L-3-hydroxybutyrate (L-3-OHB) is also a substrate for HOT when using 2-KG as hydrogen acceptor, resulting in the formation of D-2-HG.</text>
</comment>
<evidence type="ECO:0000313" key="13">
    <source>
        <dbReference type="EMBL" id="KAF0308102.1"/>
    </source>
</evidence>
<comment type="catalytic activity">
    <reaction evidence="1">
        <text>(S)-3-hydroxybutanoate + 2-oxoglutarate = (R)-2-hydroxyglutarate + acetoacetate</text>
        <dbReference type="Rhea" id="RHEA:23048"/>
        <dbReference type="ChEBI" id="CHEBI:11047"/>
        <dbReference type="ChEBI" id="CHEBI:13705"/>
        <dbReference type="ChEBI" id="CHEBI:15801"/>
        <dbReference type="ChEBI" id="CHEBI:16810"/>
        <dbReference type="EC" id="1.1.99.24"/>
    </reaction>
</comment>
<sequence>MASGRGRVLSMLQAMERVSCRCPAHGSGGAVRHTTATPPSTDYAFEMACSNIRYGPGVTQEVGMDFNNMGAKKVCVMTDSNLVKLSPVKATIESLHKHGVNFELYDGVRVEPTNESFEDAIRFARSQPFDAFLAVGGGSVMDTAKAANLYLCNPEAEFLDYVNPPIGKGKPILGKVKPLIAVPTTSGTGSETTGVAIFDYLPLHAKTGIANRELRPTLGLVDPLHALAMPERVACYSGFDVLCHALESYTAIPYNQRSPRPDNPIHRPAYQGSNPISDVWAEATLRIMAKYFRRSVYDAGDVEARSQIHMASAFAGIGFGNAGVHLCHGMSYPIAGMVRSHQPADYSAQHAIIPHGLSVVMTSPAVFRFTAPLCPERHLRAAELLGADVTGKSAAQAGEVLAEVLLDFMQFMKVENGLSALGYKSEDIPALVRGTVPQHRVTKLAPRPQSEDDLAKMFEDSLTVY</sequence>
<evidence type="ECO:0000256" key="9">
    <source>
        <dbReference type="ARBA" id="ARBA00049496"/>
    </source>
</evidence>
<dbReference type="Gene3D" id="1.20.1090.10">
    <property type="entry name" value="Dehydroquinate synthase-like - alpha domain"/>
    <property type="match status" value="1"/>
</dbReference>
<dbReference type="InterPro" id="IPR001670">
    <property type="entry name" value="ADH_Fe/GldA"/>
</dbReference>
<evidence type="ECO:0000313" key="14">
    <source>
        <dbReference type="Proteomes" id="UP000440578"/>
    </source>
</evidence>
<dbReference type="PANTHER" id="PTHR11496">
    <property type="entry name" value="ALCOHOL DEHYDROGENASE"/>
    <property type="match status" value="1"/>
</dbReference>
<dbReference type="EMBL" id="VIIS01000513">
    <property type="protein sequence ID" value="KAF0308102.1"/>
    <property type="molecule type" value="Genomic_DNA"/>
</dbReference>
<dbReference type="FunFam" id="3.40.50.1970:FF:000010">
    <property type="entry name" value="Probable hydroxyacid-oxoacid transhydrogenase, mitochondrial"/>
    <property type="match status" value="1"/>
</dbReference>
<evidence type="ECO:0000256" key="4">
    <source>
        <dbReference type="ARBA" id="ARBA00013182"/>
    </source>
</evidence>
<dbReference type="InterPro" id="IPR056798">
    <property type="entry name" value="ADH_Fe_C"/>
</dbReference>
<evidence type="ECO:0000256" key="3">
    <source>
        <dbReference type="ARBA" id="ARBA00010005"/>
    </source>
</evidence>
<evidence type="ECO:0000259" key="11">
    <source>
        <dbReference type="Pfam" id="PF00465"/>
    </source>
</evidence>
<organism evidence="13 14">
    <name type="scientific">Amphibalanus amphitrite</name>
    <name type="common">Striped barnacle</name>
    <name type="synonym">Balanus amphitrite</name>
    <dbReference type="NCBI Taxonomy" id="1232801"/>
    <lineage>
        <taxon>Eukaryota</taxon>
        <taxon>Metazoa</taxon>
        <taxon>Ecdysozoa</taxon>
        <taxon>Arthropoda</taxon>
        <taxon>Crustacea</taxon>
        <taxon>Multicrustacea</taxon>
        <taxon>Cirripedia</taxon>
        <taxon>Thoracica</taxon>
        <taxon>Thoracicalcarea</taxon>
        <taxon>Balanomorpha</taxon>
        <taxon>Balanoidea</taxon>
        <taxon>Balanidae</taxon>
        <taxon>Amphibalaninae</taxon>
        <taxon>Amphibalanus</taxon>
    </lineage>
</organism>
<dbReference type="OrthoDB" id="339764at2759"/>
<evidence type="ECO:0000256" key="5">
    <source>
        <dbReference type="ARBA" id="ARBA00022946"/>
    </source>
</evidence>
<evidence type="ECO:0000256" key="10">
    <source>
        <dbReference type="ARBA" id="ARBA00070550"/>
    </source>
</evidence>
<dbReference type="Proteomes" id="UP000440578">
    <property type="component" value="Unassembled WGS sequence"/>
</dbReference>
<feature type="domain" description="Alcohol dehydrogenase iron-type/glycerol dehydrogenase GldA" evidence="11">
    <location>
        <begin position="51"/>
        <end position="223"/>
    </location>
</feature>